<keyword evidence="1" id="KW-0812">Transmembrane</keyword>
<keyword evidence="2" id="KW-0732">Signal</keyword>
<keyword evidence="1" id="KW-1133">Transmembrane helix</keyword>
<protein>
    <submittedName>
        <fullName evidence="3">Uncharacterized protein</fullName>
    </submittedName>
</protein>
<feature type="transmembrane region" description="Helical" evidence="1">
    <location>
        <begin position="136"/>
        <end position="152"/>
    </location>
</feature>
<feature type="transmembrane region" description="Helical" evidence="1">
    <location>
        <begin position="172"/>
        <end position="191"/>
    </location>
</feature>
<proteinExistence type="predicted"/>
<reference evidence="3 4" key="1">
    <citation type="submission" date="2013-04" db="EMBL/GenBank/DDBJ databases">
        <title>Oceanococcus atlanticus 22II-S10r2 Genome Sequencing.</title>
        <authorList>
            <person name="Lai Q."/>
            <person name="Li G."/>
            <person name="Shao Z."/>
        </authorList>
    </citation>
    <scope>NUCLEOTIDE SEQUENCE [LARGE SCALE GENOMIC DNA]</scope>
    <source>
        <strain evidence="3 4">22II-S10r2</strain>
    </source>
</reference>
<evidence type="ECO:0000313" key="3">
    <source>
        <dbReference type="EMBL" id="ORE87086.1"/>
    </source>
</evidence>
<gene>
    <name evidence="3" type="ORF">ATO7_08602</name>
</gene>
<feature type="signal peptide" evidence="2">
    <location>
        <begin position="1"/>
        <end position="33"/>
    </location>
</feature>
<evidence type="ECO:0000256" key="2">
    <source>
        <dbReference type="SAM" id="SignalP"/>
    </source>
</evidence>
<name>A0A1Y1SDL1_9GAMM</name>
<keyword evidence="4" id="KW-1185">Reference proteome</keyword>
<feature type="transmembrane region" description="Helical" evidence="1">
    <location>
        <begin position="107"/>
        <end position="124"/>
    </location>
</feature>
<comment type="caution">
    <text evidence="3">The sequence shown here is derived from an EMBL/GenBank/DDBJ whole genome shotgun (WGS) entry which is preliminary data.</text>
</comment>
<dbReference type="Proteomes" id="UP000192342">
    <property type="component" value="Unassembled WGS sequence"/>
</dbReference>
<dbReference type="AlphaFoldDB" id="A0A1Y1SDL1"/>
<evidence type="ECO:0000313" key="4">
    <source>
        <dbReference type="Proteomes" id="UP000192342"/>
    </source>
</evidence>
<accession>A0A1Y1SDL1</accession>
<dbReference type="EMBL" id="AQQV01000002">
    <property type="protein sequence ID" value="ORE87086.1"/>
    <property type="molecule type" value="Genomic_DNA"/>
</dbReference>
<dbReference type="STRING" id="1317117.ATO7_08602"/>
<organism evidence="3 4">
    <name type="scientific">Oceanococcus atlanticus</name>
    <dbReference type="NCBI Taxonomy" id="1317117"/>
    <lineage>
        <taxon>Bacteria</taxon>
        <taxon>Pseudomonadati</taxon>
        <taxon>Pseudomonadota</taxon>
        <taxon>Gammaproteobacteria</taxon>
        <taxon>Chromatiales</taxon>
        <taxon>Oceanococcaceae</taxon>
        <taxon>Oceanococcus</taxon>
    </lineage>
</organism>
<evidence type="ECO:0000256" key="1">
    <source>
        <dbReference type="SAM" id="Phobius"/>
    </source>
</evidence>
<sequence>MSHPTATKTKRRAGGAVHAGLTGLMLAYSSAHAAPGEIRQGPLVEAGRHLPARSQSLMLHGYAQQLNLANHAAPSRPHPVTTIGLTVAGLSGLAMAHTKGRHDKIDHIMAGYLVGLATSGIYTLYTKEPDSRRSRAIAFLLGVAASAAVGALKEEYDGRSGTGQVDDVDIYATIGGGVGGAFTIGLIDWLFL</sequence>
<feature type="chain" id="PRO_5012192140" evidence="2">
    <location>
        <begin position="34"/>
        <end position="192"/>
    </location>
</feature>
<keyword evidence="1" id="KW-0472">Membrane</keyword>